<evidence type="ECO:0000256" key="4">
    <source>
        <dbReference type="ARBA" id="ARBA00022741"/>
    </source>
</evidence>
<dbReference type="InterPro" id="IPR006274">
    <property type="entry name" value="CarbamoylP_synth_ssu"/>
</dbReference>
<dbReference type="GO" id="GO:0006541">
    <property type="term" value="P:glutamine metabolic process"/>
    <property type="evidence" value="ECO:0007669"/>
    <property type="project" value="InterPro"/>
</dbReference>
<feature type="region of interest" description="CPSase" evidence="8">
    <location>
        <begin position="1"/>
        <end position="194"/>
    </location>
</feature>
<feature type="binding site" evidence="8">
    <location>
        <position position="275"/>
    </location>
    <ligand>
        <name>L-glutamine</name>
        <dbReference type="ChEBI" id="CHEBI:58359"/>
    </ligand>
</feature>
<comment type="catalytic activity">
    <reaction evidence="7 8">
        <text>hydrogencarbonate + L-glutamine + 2 ATP + H2O = carbamoyl phosphate + L-glutamate + 2 ADP + phosphate + 2 H(+)</text>
        <dbReference type="Rhea" id="RHEA:18633"/>
        <dbReference type="ChEBI" id="CHEBI:15377"/>
        <dbReference type="ChEBI" id="CHEBI:15378"/>
        <dbReference type="ChEBI" id="CHEBI:17544"/>
        <dbReference type="ChEBI" id="CHEBI:29985"/>
        <dbReference type="ChEBI" id="CHEBI:30616"/>
        <dbReference type="ChEBI" id="CHEBI:43474"/>
        <dbReference type="ChEBI" id="CHEBI:58228"/>
        <dbReference type="ChEBI" id="CHEBI:58359"/>
        <dbReference type="ChEBI" id="CHEBI:456216"/>
        <dbReference type="EC" id="6.3.5.5"/>
    </reaction>
</comment>
<evidence type="ECO:0000256" key="5">
    <source>
        <dbReference type="ARBA" id="ARBA00022840"/>
    </source>
</evidence>
<dbReference type="AlphaFoldDB" id="A0A1Q2LKE2"/>
<dbReference type="Gene3D" id="3.50.30.20">
    <property type="entry name" value="Carbamoyl-phosphate synthase small subunit, N-terminal domain"/>
    <property type="match status" value="1"/>
</dbReference>
<dbReference type="EMBL" id="CP019645">
    <property type="protein sequence ID" value="AQQ60577.1"/>
    <property type="molecule type" value="Genomic_DNA"/>
</dbReference>
<dbReference type="SMART" id="SM01097">
    <property type="entry name" value="CPSase_sm_chain"/>
    <property type="match status" value="1"/>
</dbReference>
<sequence length="381" mass="42975">MKLHDIWLYFANGLLLQAKGFGKEGTAIGEAVFNTSMTGYQEIISDPSYAGQFIVFCMPEIGIVGCNPQDMESRKPFAKGVLIRNLSSISSNFRSTQDLQSFFIENNLIGICNVDTRGIVKMLRDNGAMMMIASSELKDRESLQKALLSAKRIEEINYVAEVSTEKPYIHDESTFDFTNFSYPKIDINDKNKKKIIAIDYGIKRNILNELSQVGLIVEVVPHTFDAKTLIERYKQKEISGIFLSNGPGDPVLLQDQIEKIKLFIKEKIPIFGICLGHQLLSNAHGYTTYKLKFGQHGGNHPVKNMQTNTLEITAQNHNYNVPESIIEVATITHRNLFDNTIEGVYYKDSPIFSVQHHPESSPGPREASKLFAEFRDLVDRV</sequence>
<comment type="caution">
    <text evidence="8">Lacks conserved residue(s) required for the propagation of feature annotation.</text>
</comment>
<gene>
    <name evidence="8" type="primary">carA</name>
    <name evidence="10" type="ORF">XJ32_11365</name>
</gene>
<dbReference type="Pfam" id="PF00988">
    <property type="entry name" value="CPSase_sm_chain"/>
    <property type="match status" value="1"/>
</dbReference>
<feature type="active site" evidence="8">
    <location>
        <position position="359"/>
    </location>
</feature>
<dbReference type="SUPFAM" id="SSF52317">
    <property type="entry name" value="Class I glutamine amidotransferase-like"/>
    <property type="match status" value="1"/>
</dbReference>
<evidence type="ECO:0000256" key="3">
    <source>
        <dbReference type="ARBA" id="ARBA00022598"/>
    </source>
</evidence>
<feature type="binding site" evidence="8">
    <location>
        <position position="48"/>
    </location>
    <ligand>
        <name>L-glutamine</name>
        <dbReference type="ChEBI" id="CHEBI:58359"/>
    </ligand>
</feature>
<keyword evidence="3 8" id="KW-0436">Ligase</keyword>
<evidence type="ECO:0000256" key="1">
    <source>
        <dbReference type="ARBA" id="ARBA00005077"/>
    </source>
</evidence>
<organism evidence="10 11">
    <name type="scientific">Helicobacter bilis</name>
    <dbReference type="NCBI Taxonomy" id="37372"/>
    <lineage>
        <taxon>Bacteria</taxon>
        <taxon>Pseudomonadati</taxon>
        <taxon>Campylobacterota</taxon>
        <taxon>Epsilonproteobacteria</taxon>
        <taxon>Campylobacterales</taxon>
        <taxon>Helicobacteraceae</taxon>
        <taxon>Helicobacter</taxon>
    </lineage>
</organism>
<dbReference type="InterPro" id="IPR050472">
    <property type="entry name" value="Anth_synth/Amidotransfase"/>
</dbReference>
<comment type="catalytic activity">
    <reaction evidence="8">
        <text>L-glutamine + H2O = L-glutamate + NH4(+)</text>
        <dbReference type="Rhea" id="RHEA:15889"/>
        <dbReference type="ChEBI" id="CHEBI:15377"/>
        <dbReference type="ChEBI" id="CHEBI:28938"/>
        <dbReference type="ChEBI" id="CHEBI:29985"/>
        <dbReference type="ChEBI" id="CHEBI:58359"/>
    </reaction>
</comment>
<dbReference type="PANTHER" id="PTHR43418">
    <property type="entry name" value="MULTIFUNCTIONAL TRYPTOPHAN BIOSYNTHESIS PROTEIN-RELATED"/>
    <property type="match status" value="1"/>
</dbReference>
<dbReference type="GO" id="GO:0004359">
    <property type="term" value="F:glutaminase activity"/>
    <property type="evidence" value="ECO:0007669"/>
    <property type="project" value="RHEA"/>
</dbReference>
<dbReference type="NCBIfam" id="NF009475">
    <property type="entry name" value="PRK12838.1"/>
    <property type="match status" value="1"/>
</dbReference>
<keyword evidence="6 8" id="KW-0315">Glutamine amidotransferase</keyword>
<evidence type="ECO:0000313" key="10">
    <source>
        <dbReference type="EMBL" id="AQQ60577.1"/>
    </source>
</evidence>
<evidence type="ECO:0000256" key="2">
    <source>
        <dbReference type="ARBA" id="ARBA00007800"/>
    </source>
</evidence>
<dbReference type="PANTHER" id="PTHR43418:SF7">
    <property type="entry name" value="CARBAMOYL-PHOSPHATE SYNTHASE SMALL CHAIN"/>
    <property type="match status" value="1"/>
</dbReference>
<dbReference type="PRINTS" id="PR00099">
    <property type="entry name" value="CPSGATASE"/>
</dbReference>
<dbReference type="Pfam" id="PF00117">
    <property type="entry name" value="GATase"/>
    <property type="match status" value="1"/>
</dbReference>
<feature type="binding site" evidence="8">
    <location>
        <position position="278"/>
    </location>
    <ligand>
        <name>L-glutamine</name>
        <dbReference type="ChEBI" id="CHEBI:58359"/>
    </ligand>
</feature>
<reference evidence="10 11" key="1">
    <citation type="submission" date="2017-02" db="EMBL/GenBank/DDBJ databases">
        <title>Whole genome sequencing of Helicobacter bilis strain AAQJH.</title>
        <authorList>
            <person name="Conlan S."/>
            <person name="Thomas P.J."/>
            <person name="Mullikin J."/>
            <person name="Palmore T.N."/>
            <person name="Frank K.M."/>
            <person name="Segre J.A."/>
        </authorList>
    </citation>
    <scope>NUCLEOTIDE SEQUENCE [LARGE SCALE GENOMIC DNA]</scope>
    <source>
        <strain evidence="10 11">AAQJH</strain>
    </source>
</reference>
<dbReference type="UniPathway" id="UPA00070">
    <property type="reaction ID" value="UER00115"/>
</dbReference>
<dbReference type="InterPro" id="IPR035686">
    <property type="entry name" value="CPSase_GATase1"/>
</dbReference>
<dbReference type="HAMAP" id="MF_01209">
    <property type="entry name" value="CPSase_S_chain"/>
    <property type="match status" value="1"/>
</dbReference>
<comment type="function">
    <text evidence="8">Small subunit of the glutamine-dependent carbamoyl phosphate synthetase (CPSase). CPSase catalyzes the formation of carbamoyl phosphate from the ammonia moiety of glutamine, carbonate, and phosphate donated by ATP, constituting the first step of 2 biosynthetic pathways, one leading to arginine and/or urea and the other to pyrimidine nucleotides. The small subunit (glutamine amidotransferase) binds and cleaves glutamine to supply the large subunit with the substrate ammonia.</text>
</comment>
<keyword evidence="5 8" id="KW-0067">ATP-binding</keyword>
<evidence type="ECO:0000256" key="6">
    <source>
        <dbReference type="ARBA" id="ARBA00022962"/>
    </source>
</evidence>
<dbReference type="GO" id="GO:0004088">
    <property type="term" value="F:carbamoyl-phosphate synthase (glutamine-hydrolyzing) activity"/>
    <property type="evidence" value="ECO:0007669"/>
    <property type="project" value="UniProtKB-UniRule"/>
</dbReference>
<evidence type="ECO:0000256" key="7">
    <source>
        <dbReference type="ARBA" id="ARBA00048816"/>
    </source>
</evidence>
<dbReference type="RefSeq" id="WP_077389925.1">
    <property type="nucleotide sequence ID" value="NZ_CP019645.1"/>
</dbReference>
<comment type="subunit">
    <text evidence="8">Composed of two chains; the small (or glutamine) chain promotes the hydrolysis of glutamine to ammonia, which is used by the large (or ammonia) chain to synthesize carbamoyl phosphate. Tetramer of heterodimers (alpha,beta)4.</text>
</comment>
<accession>A0A1Q2LKE2</accession>
<dbReference type="PRINTS" id="PR00097">
    <property type="entry name" value="ANTSNTHASEII"/>
</dbReference>
<dbReference type="CDD" id="cd01744">
    <property type="entry name" value="GATase1_CPSase"/>
    <property type="match status" value="1"/>
</dbReference>
<dbReference type="GO" id="GO:0006207">
    <property type="term" value="P:'de novo' pyrimidine nucleobase biosynthetic process"/>
    <property type="evidence" value="ECO:0007669"/>
    <property type="project" value="InterPro"/>
</dbReference>
<dbReference type="KEGG" id="hbl:XJ32_11365"/>
<dbReference type="GO" id="GO:0044205">
    <property type="term" value="P:'de novo' UMP biosynthetic process"/>
    <property type="evidence" value="ECO:0007669"/>
    <property type="project" value="UniProtKB-UniRule"/>
</dbReference>
<dbReference type="InterPro" id="IPR036480">
    <property type="entry name" value="CarbP_synth_ssu_N_sf"/>
</dbReference>
<feature type="binding site" evidence="8">
    <location>
        <position position="319"/>
    </location>
    <ligand>
        <name>L-glutamine</name>
        <dbReference type="ChEBI" id="CHEBI:58359"/>
    </ligand>
</feature>
<dbReference type="PRINTS" id="PR00096">
    <property type="entry name" value="GATASE"/>
</dbReference>
<comment type="pathway">
    <text evidence="1 8">Amino-acid biosynthesis; L-arginine biosynthesis; carbamoyl phosphate from bicarbonate: step 1/1.</text>
</comment>
<evidence type="ECO:0000259" key="9">
    <source>
        <dbReference type="SMART" id="SM01097"/>
    </source>
</evidence>
<keyword evidence="4 8" id="KW-0547">Nucleotide-binding</keyword>
<comment type="similarity">
    <text evidence="2 8">Belongs to the CarA family.</text>
</comment>
<dbReference type="Proteomes" id="UP000188298">
    <property type="component" value="Chromosome"/>
</dbReference>
<dbReference type="InterPro" id="IPR029062">
    <property type="entry name" value="Class_I_gatase-like"/>
</dbReference>
<dbReference type="PROSITE" id="PS51273">
    <property type="entry name" value="GATASE_TYPE_1"/>
    <property type="match status" value="1"/>
</dbReference>
<feature type="binding site" evidence="8">
    <location>
        <position position="248"/>
    </location>
    <ligand>
        <name>L-glutamine</name>
        <dbReference type="ChEBI" id="CHEBI:58359"/>
    </ligand>
</feature>
<keyword evidence="8" id="KW-0665">Pyrimidine biosynthesis</keyword>
<keyword evidence="8" id="KW-0055">Arginine biosynthesis</keyword>
<feature type="active site" description="Nucleophile" evidence="8">
    <location>
        <position position="274"/>
    </location>
</feature>
<dbReference type="EC" id="6.3.5.5" evidence="8"/>
<dbReference type="UniPathway" id="UPA00068">
    <property type="reaction ID" value="UER00171"/>
</dbReference>
<dbReference type="NCBIfam" id="TIGR01368">
    <property type="entry name" value="CPSaseIIsmall"/>
    <property type="match status" value="1"/>
</dbReference>
<dbReference type="GO" id="GO:0005524">
    <property type="term" value="F:ATP binding"/>
    <property type="evidence" value="ECO:0007669"/>
    <property type="project" value="UniProtKB-UniRule"/>
</dbReference>
<proteinExistence type="inferred from homology"/>
<dbReference type="GO" id="GO:0006526">
    <property type="term" value="P:L-arginine biosynthetic process"/>
    <property type="evidence" value="ECO:0007669"/>
    <property type="project" value="UniProtKB-UniRule"/>
</dbReference>
<dbReference type="InterPro" id="IPR017926">
    <property type="entry name" value="GATASE"/>
</dbReference>
<comment type="pathway">
    <text evidence="8">Pyrimidine metabolism; UMP biosynthesis via de novo pathway; (S)-dihydroorotate from bicarbonate: step 1/3.</text>
</comment>
<dbReference type="InterPro" id="IPR002474">
    <property type="entry name" value="CarbamoylP_synth_ssu_N"/>
</dbReference>
<dbReference type="SUPFAM" id="SSF52021">
    <property type="entry name" value="Carbamoyl phosphate synthetase, small subunit N-terminal domain"/>
    <property type="match status" value="1"/>
</dbReference>
<protein>
    <recommendedName>
        <fullName evidence="8">Carbamoyl phosphate synthase small chain</fullName>
        <ecNumber evidence="8">6.3.5.5</ecNumber>
    </recommendedName>
    <alternativeName>
        <fullName evidence="8">Carbamoyl phosphate synthetase glutamine chain</fullName>
    </alternativeName>
</protein>
<feature type="binding site" evidence="8">
    <location>
        <position position="246"/>
    </location>
    <ligand>
        <name>L-glutamine</name>
        <dbReference type="ChEBI" id="CHEBI:58359"/>
    </ligand>
</feature>
<dbReference type="Gene3D" id="3.40.50.880">
    <property type="match status" value="1"/>
</dbReference>
<feature type="binding site" evidence="8">
    <location>
        <position position="316"/>
    </location>
    <ligand>
        <name>L-glutamine</name>
        <dbReference type="ChEBI" id="CHEBI:58359"/>
    </ligand>
</feature>
<feature type="domain" description="Carbamoyl-phosphate synthase small subunit N-terminal" evidence="9">
    <location>
        <begin position="4"/>
        <end position="134"/>
    </location>
</feature>
<feature type="active site" evidence="8">
    <location>
        <position position="357"/>
    </location>
</feature>
<evidence type="ECO:0000256" key="8">
    <source>
        <dbReference type="HAMAP-Rule" id="MF_01209"/>
    </source>
</evidence>
<keyword evidence="8" id="KW-0028">Amino-acid biosynthesis</keyword>
<name>A0A1Q2LKE2_9HELI</name>
<evidence type="ECO:0000313" key="11">
    <source>
        <dbReference type="Proteomes" id="UP000188298"/>
    </source>
</evidence>